<dbReference type="STRING" id="300112.A0A4S2KU12"/>
<dbReference type="Proteomes" id="UP000310200">
    <property type="component" value="Unassembled WGS sequence"/>
</dbReference>
<evidence type="ECO:0000256" key="6">
    <source>
        <dbReference type="ARBA" id="ARBA00023157"/>
    </source>
</evidence>
<keyword evidence="10" id="KW-1185">Reference proteome</keyword>
<keyword evidence="8" id="KW-1133">Transmembrane helix</keyword>
<feature type="transmembrane region" description="Helical" evidence="8">
    <location>
        <begin position="36"/>
        <end position="54"/>
    </location>
</feature>
<keyword evidence="8" id="KW-0812">Transmembrane</keyword>
<dbReference type="CDD" id="cd07061">
    <property type="entry name" value="HP_HAP_like"/>
    <property type="match status" value="3"/>
</dbReference>
<keyword evidence="6" id="KW-1015">Disulfide bond</keyword>
<keyword evidence="8" id="KW-0472">Membrane</keyword>
<dbReference type="EC" id="3.1.3.2" evidence="3"/>
<dbReference type="Gene3D" id="3.40.50.1240">
    <property type="entry name" value="Phosphoglycerate mutase-like"/>
    <property type="match status" value="3"/>
</dbReference>
<keyword evidence="7" id="KW-0325">Glycoprotein</keyword>
<evidence type="ECO:0000256" key="4">
    <source>
        <dbReference type="ARBA" id="ARBA00022729"/>
    </source>
</evidence>
<dbReference type="InterPro" id="IPR050645">
    <property type="entry name" value="Histidine_acid_phosphatase"/>
</dbReference>
<evidence type="ECO:0000256" key="2">
    <source>
        <dbReference type="ARBA" id="ARBA00005375"/>
    </source>
</evidence>
<sequence length="1208" mass="138535">MKNYERITLSGIPDLLHNHYEVLGTNMISGNIFDNYVLIAFIILNIILIGGVPSELKLVNVIFRHGDRTPDNNGREMFPDDPYINYSFYPTGLGQLTVDGKKHEYRLGKFLRFRYNDFLDNLYTPKLVVARSSDFERTKMSLQLVLASLFPPTSVQRWNPVLNWQPIPTSYTPRIDDNIILADECPQYLDEYNRIVNSPQGQAKINQFKGLMDNLTKLTGKKIKTLEDLYFLYQTFAAESSLKLPLPEWAYDYFPYGALFDGIVAFYNISNFTPLTRRLYAGPMIRSMTDNMIAAQNPTAAPKTKVYLYSGHETNIASMLHAFGVYKPHVPEYSSAVILELQQIGQEYYVKLVYYRGIPPTVKDLQIPGCDILCPFDKYLDLIEDLIPSDEEMICDKRQTPSYAGTEYPAGLQNILENLIKRSAIKENIQSILGTNEMVSCNIFDNYLSIAIISLNIILIEAVPSELKLVNVVFRHGDRTPDFNEHEMYPNDPYINYTFYPTGFGQLTLKGKKREYRLGQFLRSRYNDFLGSLYTPKLVVGHSSEIDRTKMSLQLVLAGLFPPRNVQRWNLFLNWQPIPTSYTPRVEDSIFLAIECPQSMNEYSRILNSTEGQLLTTQFQDSMDSLTKLTGKKIETLVDLYLLYNTFAAESSLGLPLPKWAYDYFPYGALLDGAVAFFNISTNSTPLSRRLNAGPMIRNMTDNMIAVQNPTAAPNTKIYLYSGHDLNVVNMLEAFNVYKPHVPEYSSAVILELRHIGQEYYVKLVHYRGIPPTIEDLKIPGCDILCPFDKYLDLIEDLMPSDEEMTCNKKIPSASKMVSFLILDNYLSIGLIIGINAILLASAQPELKLVNVVFRHGDRTPDKSGQEMYPNDPYLNYSFYPEGIGQLTVRGKMRQYELGQVLYRRYKNFLGDLYLPKLVMGHSSDYDRTKMSLQLILAALFPPINVRQRWNPALNWQPIPTSYVLRVDDNFFLPDECPQFLKEYNRVLDLPTTKKRLSQFTGMMNKLTRLTGKKIEKPLDMYYLYHTFVAESSMNLTLPEWAYDYFPDGPLFDGTVVSYNIANSTPLLKRLYAGPMIRAITKNMLAVQNANSSNTKIYLYSGHETNIATLLHAFNVYKPLVPEYTSAIILELLQQNNQYYVKLLYYRGIPPIIDELKIPDCETLCRFDKFLGLIRNLIPSDKEMACDKRQTVGYADTKYPAYLEKIVM</sequence>
<gene>
    <name evidence="9" type="ORF">DBV15_05866</name>
</gene>
<evidence type="ECO:0000256" key="1">
    <source>
        <dbReference type="ARBA" id="ARBA00000032"/>
    </source>
</evidence>
<reference evidence="9 10" key="1">
    <citation type="journal article" date="2019" name="Philos. Trans. R. Soc. Lond., B, Biol. Sci.">
        <title>Ant behaviour and brain gene expression of defending hosts depend on the ecological success of the intruding social parasite.</title>
        <authorList>
            <person name="Kaur R."/>
            <person name="Stoldt M."/>
            <person name="Jongepier E."/>
            <person name="Feldmeyer B."/>
            <person name="Menzel F."/>
            <person name="Bornberg-Bauer E."/>
            <person name="Foitzik S."/>
        </authorList>
    </citation>
    <scope>NUCLEOTIDE SEQUENCE [LARGE SCALE GENOMIC DNA]</scope>
    <source>
        <tissue evidence="9">Whole body</tissue>
    </source>
</reference>
<dbReference type="InterPro" id="IPR000560">
    <property type="entry name" value="His_Pase_clade-2"/>
</dbReference>
<comment type="catalytic activity">
    <reaction evidence="1">
        <text>a phosphate monoester + H2O = an alcohol + phosphate</text>
        <dbReference type="Rhea" id="RHEA:15017"/>
        <dbReference type="ChEBI" id="CHEBI:15377"/>
        <dbReference type="ChEBI" id="CHEBI:30879"/>
        <dbReference type="ChEBI" id="CHEBI:43474"/>
        <dbReference type="ChEBI" id="CHEBI:67140"/>
        <dbReference type="EC" id="3.1.3.2"/>
    </reaction>
</comment>
<keyword evidence="4" id="KW-0732">Signal</keyword>
<dbReference type="EMBL" id="QBLH01001030">
    <property type="protein sequence ID" value="TGZ53475.1"/>
    <property type="molecule type" value="Genomic_DNA"/>
</dbReference>
<evidence type="ECO:0000313" key="10">
    <source>
        <dbReference type="Proteomes" id="UP000310200"/>
    </source>
</evidence>
<dbReference type="AlphaFoldDB" id="A0A4S2KU12"/>
<evidence type="ECO:0000256" key="8">
    <source>
        <dbReference type="SAM" id="Phobius"/>
    </source>
</evidence>
<evidence type="ECO:0000256" key="3">
    <source>
        <dbReference type="ARBA" id="ARBA00012646"/>
    </source>
</evidence>
<protein>
    <recommendedName>
        <fullName evidence="3">acid phosphatase</fullName>
        <ecNumber evidence="3">3.1.3.2</ecNumber>
    </recommendedName>
</protein>
<organism evidence="9 10">
    <name type="scientific">Temnothorax longispinosus</name>
    <dbReference type="NCBI Taxonomy" id="300112"/>
    <lineage>
        <taxon>Eukaryota</taxon>
        <taxon>Metazoa</taxon>
        <taxon>Ecdysozoa</taxon>
        <taxon>Arthropoda</taxon>
        <taxon>Hexapoda</taxon>
        <taxon>Insecta</taxon>
        <taxon>Pterygota</taxon>
        <taxon>Neoptera</taxon>
        <taxon>Endopterygota</taxon>
        <taxon>Hymenoptera</taxon>
        <taxon>Apocrita</taxon>
        <taxon>Aculeata</taxon>
        <taxon>Formicoidea</taxon>
        <taxon>Formicidae</taxon>
        <taxon>Myrmicinae</taxon>
        <taxon>Temnothorax</taxon>
    </lineage>
</organism>
<proteinExistence type="inferred from homology"/>
<evidence type="ECO:0000313" key="9">
    <source>
        <dbReference type="EMBL" id="TGZ53475.1"/>
    </source>
</evidence>
<comment type="caution">
    <text evidence="9">The sequence shown here is derived from an EMBL/GenBank/DDBJ whole genome shotgun (WGS) entry which is preliminary data.</text>
</comment>
<feature type="non-terminal residue" evidence="9">
    <location>
        <position position="1208"/>
    </location>
</feature>
<dbReference type="GO" id="GO:0003993">
    <property type="term" value="F:acid phosphatase activity"/>
    <property type="evidence" value="ECO:0007669"/>
    <property type="project" value="UniProtKB-EC"/>
</dbReference>
<dbReference type="PANTHER" id="PTHR11567:SF211">
    <property type="entry name" value="PROSTATIC ACID PHOSPHATASE"/>
    <property type="match status" value="1"/>
</dbReference>
<comment type="similarity">
    <text evidence="2">Belongs to the histidine acid phosphatase family.</text>
</comment>
<dbReference type="Pfam" id="PF00328">
    <property type="entry name" value="His_Phos_2"/>
    <property type="match status" value="3"/>
</dbReference>
<name>A0A4S2KU12_9HYME</name>
<accession>A0A4S2KU12</accession>
<dbReference type="PANTHER" id="PTHR11567">
    <property type="entry name" value="ACID PHOSPHATASE-RELATED"/>
    <property type="match status" value="1"/>
</dbReference>
<evidence type="ECO:0000256" key="7">
    <source>
        <dbReference type="ARBA" id="ARBA00023180"/>
    </source>
</evidence>
<dbReference type="SUPFAM" id="SSF53254">
    <property type="entry name" value="Phosphoglycerate mutase-like"/>
    <property type="match status" value="3"/>
</dbReference>
<keyword evidence="5" id="KW-0378">Hydrolase</keyword>
<dbReference type="InterPro" id="IPR029033">
    <property type="entry name" value="His_PPase_superfam"/>
</dbReference>
<dbReference type="InterPro" id="IPR033379">
    <property type="entry name" value="Acid_Pase_AS"/>
</dbReference>
<evidence type="ECO:0000256" key="5">
    <source>
        <dbReference type="ARBA" id="ARBA00022801"/>
    </source>
</evidence>
<dbReference type="PROSITE" id="PS00616">
    <property type="entry name" value="HIS_ACID_PHOSPHAT_1"/>
    <property type="match status" value="3"/>
</dbReference>